<reference evidence="4" key="1">
    <citation type="submission" date="2016-11" db="UniProtKB">
        <authorList>
            <consortium name="WormBaseParasite"/>
        </authorList>
    </citation>
    <scope>IDENTIFICATION</scope>
</reference>
<feature type="domain" description="Ground-like" evidence="2">
    <location>
        <begin position="87"/>
        <end position="159"/>
    </location>
</feature>
<sequence>MTSKVLLVSIAFVALVLTVEACFGAGGGGGCCGGGGGGGGCGGGCGGGGCGGGGGGCGGGGGGCGGGCGKRKKRALEDDDSDINVKEACSSKKLKNLITQSIVNGNTEKSVATITEQLEQTMEGSFVTWCAPMEDPMKFVTTMDIYCSATVANITCNVFNH</sequence>
<keyword evidence="1" id="KW-0732">Signal</keyword>
<dbReference type="AlphaFoldDB" id="A0A1I8AJ97"/>
<evidence type="ECO:0000259" key="2">
    <source>
        <dbReference type="Pfam" id="PF04155"/>
    </source>
</evidence>
<evidence type="ECO:0000313" key="4">
    <source>
        <dbReference type="WBParaSite" id="L893_g6036.t1"/>
    </source>
</evidence>
<feature type="chain" id="PRO_5009314796" evidence="1">
    <location>
        <begin position="22"/>
        <end position="161"/>
    </location>
</feature>
<name>A0A1I8AJ97_9BILA</name>
<feature type="signal peptide" evidence="1">
    <location>
        <begin position="1"/>
        <end position="21"/>
    </location>
</feature>
<dbReference type="WBParaSite" id="L893_g6036.t1">
    <property type="protein sequence ID" value="L893_g6036.t1"/>
    <property type="gene ID" value="L893_g6036"/>
</dbReference>
<dbReference type="InterPro" id="IPR007284">
    <property type="entry name" value="Ground-like_dom"/>
</dbReference>
<proteinExistence type="predicted"/>
<dbReference type="Proteomes" id="UP000095287">
    <property type="component" value="Unplaced"/>
</dbReference>
<keyword evidence="3" id="KW-1185">Reference proteome</keyword>
<dbReference type="Pfam" id="PF04155">
    <property type="entry name" value="Ground-like"/>
    <property type="match status" value="1"/>
</dbReference>
<protein>
    <submittedName>
        <fullName evidence="4">Ground-like domain-containing protein</fullName>
    </submittedName>
</protein>
<accession>A0A1I8AJ97</accession>
<dbReference type="PROSITE" id="PS51257">
    <property type="entry name" value="PROKAR_LIPOPROTEIN"/>
    <property type="match status" value="1"/>
</dbReference>
<evidence type="ECO:0000313" key="3">
    <source>
        <dbReference type="Proteomes" id="UP000095287"/>
    </source>
</evidence>
<organism evidence="3 4">
    <name type="scientific">Steinernema glaseri</name>
    <dbReference type="NCBI Taxonomy" id="37863"/>
    <lineage>
        <taxon>Eukaryota</taxon>
        <taxon>Metazoa</taxon>
        <taxon>Ecdysozoa</taxon>
        <taxon>Nematoda</taxon>
        <taxon>Chromadorea</taxon>
        <taxon>Rhabditida</taxon>
        <taxon>Tylenchina</taxon>
        <taxon>Panagrolaimomorpha</taxon>
        <taxon>Strongyloidoidea</taxon>
        <taxon>Steinernematidae</taxon>
        <taxon>Steinernema</taxon>
    </lineage>
</organism>
<evidence type="ECO:0000256" key="1">
    <source>
        <dbReference type="SAM" id="SignalP"/>
    </source>
</evidence>